<evidence type="ECO:0000313" key="8">
    <source>
        <dbReference type="Proteomes" id="UP001595478"/>
    </source>
</evidence>
<organism evidence="7 8">
    <name type="scientific">Agaribacter flavus</name>
    <dbReference type="NCBI Taxonomy" id="1902781"/>
    <lineage>
        <taxon>Bacteria</taxon>
        <taxon>Pseudomonadati</taxon>
        <taxon>Pseudomonadota</taxon>
        <taxon>Gammaproteobacteria</taxon>
        <taxon>Alteromonadales</taxon>
        <taxon>Alteromonadaceae</taxon>
        <taxon>Agaribacter</taxon>
    </lineage>
</organism>
<dbReference type="InterPro" id="IPR023408">
    <property type="entry name" value="MscS_beta-dom_sf"/>
</dbReference>
<dbReference type="PANTHER" id="PTHR30414:SF0">
    <property type="entry name" value="MINICONDUCTANCE MECHANOSENSITIVE CHANNEL YBDG"/>
    <property type="match status" value="1"/>
</dbReference>
<keyword evidence="3 5" id="KW-1133">Transmembrane helix</keyword>
<reference evidence="8" key="1">
    <citation type="journal article" date="2019" name="Int. J. Syst. Evol. Microbiol.">
        <title>The Global Catalogue of Microorganisms (GCM) 10K type strain sequencing project: providing services to taxonomists for standard genome sequencing and annotation.</title>
        <authorList>
            <consortium name="The Broad Institute Genomics Platform"/>
            <consortium name="The Broad Institute Genome Sequencing Center for Infectious Disease"/>
            <person name="Wu L."/>
            <person name="Ma J."/>
        </authorList>
    </citation>
    <scope>NUCLEOTIDE SEQUENCE [LARGE SCALE GENOMIC DNA]</scope>
    <source>
        <strain evidence="8">KCTC 52473</strain>
    </source>
</reference>
<proteinExistence type="predicted"/>
<evidence type="ECO:0000256" key="1">
    <source>
        <dbReference type="ARBA" id="ARBA00004370"/>
    </source>
</evidence>
<dbReference type="EMBL" id="JBHRSW010000007">
    <property type="protein sequence ID" value="MFC3121237.1"/>
    <property type="molecule type" value="Genomic_DNA"/>
</dbReference>
<keyword evidence="4 5" id="KW-0472">Membrane</keyword>
<protein>
    <submittedName>
        <fullName evidence="7">Mechanosensitive ion channel family protein</fullName>
    </submittedName>
</protein>
<evidence type="ECO:0000256" key="3">
    <source>
        <dbReference type="ARBA" id="ARBA00022989"/>
    </source>
</evidence>
<accession>A0ABV7FQW3</accession>
<feature type="transmembrane region" description="Helical" evidence="5">
    <location>
        <begin position="176"/>
        <end position="193"/>
    </location>
</feature>
<evidence type="ECO:0000313" key="7">
    <source>
        <dbReference type="EMBL" id="MFC3121237.1"/>
    </source>
</evidence>
<evidence type="ECO:0000256" key="4">
    <source>
        <dbReference type="ARBA" id="ARBA00023136"/>
    </source>
</evidence>
<dbReference type="Pfam" id="PF00924">
    <property type="entry name" value="MS_channel_2nd"/>
    <property type="match status" value="1"/>
</dbReference>
<dbReference type="RefSeq" id="WP_376919372.1">
    <property type="nucleotide sequence ID" value="NZ_JBHRSW010000007.1"/>
</dbReference>
<dbReference type="SUPFAM" id="SSF50182">
    <property type="entry name" value="Sm-like ribonucleoproteins"/>
    <property type="match status" value="1"/>
</dbReference>
<feature type="transmembrane region" description="Helical" evidence="5">
    <location>
        <begin position="33"/>
        <end position="56"/>
    </location>
</feature>
<evidence type="ECO:0000256" key="5">
    <source>
        <dbReference type="SAM" id="Phobius"/>
    </source>
</evidence>
<evidence type="ECO:0000256" key="2">
    <source>
        <dbReference type="ARBA" id="ARBA00022692"/>
    </source>
</evidence>
<comment type="caution">
    <text evidence="7">The sequence shown here is derived from an EMBL/GenBank/DDBJ whole genome shotgun (WGS) entry which is preliminary data.</text>
</comment>
<sequence>MTTSTPIFSKYILSLLDLLDLSKYSLDSAPYQLMSFSLLILGSIIMWAGVRILFLWKITRIVSLTKTDWDDYLLQVGFFRRLAHLFPGLFLYYANETVNSMSSISYALIHFSASLYLIATSFLVLQALISGIDKIYQASTFAKKAPITGFVQVTRLLVTIVTIFLIISLLIGQSPIYLLSGLTAIAAVLLLIFKDTILGFVAGIQIAANRMFNEGDWIEIPKYGVDGDIEEIGLTVVKVQNWDKTIATIPTYALTAEPVKNWQGMKKAGGRRIKRAINIDMDSISFATQSDIEAWSKFILLETYLKDKTKQLADNVKQTESQNKDLINTRKLTNVGTFRAYIENYLKEHSLINQQLTCMVRQLKPSEIGLPIEIYCFTKTTEWIEYEQTQADIFDHILSLAPIFGLSVYQRIGNHSK</sequence>
<dbReference type="Gene3D" id="2.30.30.60">
    <property type="match status" value="1"/>
</dbReference>
<name>A0ABV7FQW3_9ALTE</name>
<dbReference type="InterPro" id="IPR010920">
    <property type="entry name" value="LSM_dom_sf"/>
</dbReference>
<feature type="transmembrane region" description="Helical" evidence="5">
    <location>
        <begin position="106"/>
        <end position="129"/>
    </location>
</feature>
<comment type="subcellular location">
    <subcellularLocation>
        <location evidence="1">Membrane</location>
    </subcellularLocation>
</comment>
<dbReference type="InterPro" id="IPR006685">
    <property type="entry name" value="MscS_channel_2nd"/>
</dbReference>
<keyword evidence="8" id="KW-1185">Reference proteome</keyword>
<feature type="domain" description="Mechanosensitive ion channel MscS" evidence="6">
    <location>
        <begin position="195"/>
        <end position="263"/>
    </location>
</feature>
<evidence type="ECO:0000259" key="6">
    <source>
        <dbReference type="Pfam" id="PF00924"/>
    </source>
</evidence>
<gene>
    <name evidence="7" type="ORF">ACFOHL_06360</name>
</gene>
<keyword evidence="2 5" id="KW-0812">Transmembrane</keyword>
<dbReference type="PANTHER" id="PTHR30414">
    <property type="entry name" value="MINICONDUCTANCE MECHANOSENSITIVE CHANNEL YBDG"/>
    <property type="match status" value="1"/>
</dbReference>
<dbReference type="Proteomes" id="UP001595478">
    <property type="component" value="Unassembled WGS sequence"/>
</dbReference>
<feature type="transmembrane region" description="Helical" evidence="5">
    <location>
        <begin position="77"/>
        <end position="94"/>
    </location>
</feature>
<feature type="transmembrane region" description="Helical" evidence="5">
    <location>
        <begin position="150"/>
        <end position="170"/>
    </location>
</feature>
<dbReference type="InterPro" id="IPR030192">
    <property type="entry name" value="YbdG"/>
</dbReference>